<evidence type="ECO:0000256" key="4">
    <source>
        <dbReference type="HAMAP-Rule" id="MF_01348"/>
    </source>
</evidence>
<feature type="signal peptide" evidence="4">
    <location>
        <begin position="1"/>
        <end position="27"/>
    </location>
</feature>
<dbReference type="AlphaFoldDB" id="A0ABD4TB27"/>
<dbReference type="PIRSF" id="PIRSF017875">
    <property type="entry name" value="PSII_HCF136"/>
    <property type="match status" value="1"/>
</dbReference>
<keyword evidence="8" id="KW-1185">Reference proteome</keyword>
<comment type="domain">
    <text evidence="4">A 7-bladed beta-propeller torus, about 55 by 55 Angstroms, with a depth of about 25 Angstroms and a central pore.</text>
</comment>
<dbReference type="Proteomes" id="UP000031561">
    <property type="component" value="Unassembled WGS sequence"/>
</dbReference>
<proteinExistence type="inferred from homology"/>
<dbReference type="SUPFAM" id="SSF110296">
    <property type="entry name" value="Oligoxyloglucan reducing end-specific cellobiohydrolase"/>
    <property type="match status" value="1"/>
</dbReference>
<dbReference type="InterPro" id="IPR015943">
    <property type="entry name" value="WD40/YVTN_repeat-like_dom_sf"/>
</dbReference>
<keyword evidence="4" id="KW-0793">Thylakoid</keyword>
<evidence type="ECO:0000256" key="2">
    <source>
        <dbReference type="ARBA" id="ARBA00022729"/>
    </source>
</evidence>
<name>A0ABD4TB27_9CYAN</name>
<dbReference type="HAMAP" id="MF_01348">
    <property type="entry name" value="Ycf48"/>
    <property type="match status" value="1"/>
</dbReference>
<dbReference type="Gene3D" id="2.130.10.10">
    <property type="entry name" value="YVTN repeat-like/Quinoprotein amine dehydrogenase"/>
    <property type="match status" value="1"/>
</dbReference>
<organism evidence="7 8">
    <name type="scientific">Lyngbya confervoides BDU141951</name>
    <dbReference type="NCBI Taxonomy" id="1574623"/>
    <lineage>
        <taxon>Bacteria</taxon>
        <taxon>Bacillati</taxon>
        <taxon>Cyanobacteriota</taxon>
        <taxon>Cyanophyceae</taxon>
        <taxon>Oscillatoriophycideae</taxon>
        <taxon>Oscillatoriales</taxon>
        <taxon>Microcoleaceae</taxon>
        <taxon>Lyngbya</taxon>
    </lineage>
</organism>
<dbReference type="Pfam" id="PF14870">
    <property type="entry name" value="PSII_BNR"/>
    <property type="match status" value="1"/>
</dbReference>
<comment type="function">
    <text evidence="4">A factor required for optimal assembly of photosystem II (PSII), acting in the early stages of PSII assembly. Also plays a role in replacement of photodamaged D1 (psbA). Assists YidC in synthesis of chlorophyll-binding proteins.</text>
</comment>
<comment type="similarity">
    <text evidence="4 5">Belongs to the Ycf48 family.</text>
</comment>
<dbReference type="InterPro" id="IPR016705">
    <property type="entry name" value="Ycf48/Hcf136"/>
</dbReference>
<reference evidence="7 8" key="1">
    <citation type="journal article" date="2015" name="Genome Announc.">
        <title>Draft Genome Sequence of Filamentous Marine Cyanobacterium Lyngbya confervoides Strain BDU141951.</title>
        <authorList>
            <person name="Chandrababunaidu M.M."/>
            <person name="Sen D."/>
            <person name="Tripathy S."/>
        </authorList>
    </citation>
    <scope>NUCLEOTIDE SEQUENCE [LARGE SCALE GENOMIC DNA]</scope>
    <source>
        <strain evidence="7 8">BDU141951</strain>
    </source>
</reference>
<sequence precursor="true">MISSFQKFVRFALVTLAVLAFCTACSALPSLESSPWVPVALETDATIQDLSFIDHNHGWLVGNHSTLMETQDGGQTWSLRTLETDGPEYRFNAISFSGNEGWAVGEPSILLHTEDGGQNWNRISLSSRLPGNPVKVVAVGPQSAEMVTDVGAIYSTQDAGQNWTALVKEAFGVTRNVNRSVDGQYVAVSSRGSFYSIWRPGQDSWEPHNRNSSKRVQNMGFAPDGKMWMLNRGGLIQFLDNSTSDDWSNPENPAPASGIGLLDIGYRTPNELWVSGGSGRLLCSKDGGESWSVDPSVENVPSNLYRVLFFDQDLGFITGQDGTLLRYVEQA</sequence>
<gene>
    <name evidence="4" type="primary">ycf48</name>
    <name evidence="7" type="ORF">QQ91_0021230</name>
</gene>
<evidence type="ECO:0000256" key="3">
    <source>
        <dbReference type="ARBA" id="ARBA00023276"/>
    </source>
</evidence>
<evidence type="ECO:0000256" key="5">
    <source>
        <dbReference type="PIRNR" id="PIRNR017875"/>
    </source>
</evidence>
<comment type="caution">
    <text evidence="7">The sequence shown here is derived from an EMBL/GenBank/DDBJ whole genome shotgun (WGS) entry which is preliminary data.</text>
</comment>
<dbReference type="NCBIfam" id="NF010237">
    <property type="entry name" value="PRK13684.1"/>
    <property type="match status" value="1"/>
</dbReference>
<evidence type="ECO:0000313" key="7">
    <source>
        <dbReference type="EMBL" id="MCM1985343.1"/>
    </source>
</evidence>
<evidence type="ECO:0000313" key="8">
    <source>
        <dbReference type="Proteomes" id="UP000031561"/>
    </source>
</evidence>
<keyword evidence="2 4" id="KW-0732">Signal</keyword>
<dbReference type="GO" id="GO:0015979">
    <property type="term" value="P:photosynthesis"/>
    <property type="evidence" value="ECO:0007669"/>
    <property type="project" value="UniProtKB-KW"/>
</dbReference>
<evidence type="ECO:0000259" key="6">
    <source>
        <dbReference type="Pfam" id="PF14870"/>
    </source>
</evidence>
<protein>
    <recommendedName>
        <fullName evidence="4 5">Photosystem II assembly protein Ycf48</fullName>
    </recommendedName>
</protein>
<dbReference type="RefSeq" id="WP_166278278.1">
    <property type="nucleotide sequence ID" value="NZ_JTHE03000121.1"/>
</dbReference>
<accession>A0ABD4TB27</accession>
<keyword evidence="3 4" id="KW-0604">Photosystem II</keyword>
<feature type="chain" id="PRO_5044512104" description="Photosystem II assembly protein Ycf48" evidence="4">
    <location>
        <begin position="28"/>
        <end position="331"/>
    </location>
</feature>
<evidence type="ECO:0000256" key="1">
    <source>
        <dbReference type="ARBA" id="ARBA00022531"/>
    </source>
</evidence>
<dbReference type="PANTHER" id="PTHR47199:SF2">
    <property type="entry name" value="PHOTOSYSTEM II STABILITY_ASSEMBLY FACTOR HCF136, CHLOROPLASTIC"/>
    <property type="match status" value="1"/>
</dbReference>
<dbReference type="GO" id="GO:0031979">
    <property type="term" value="C:plasma membrane-derived thylakoid lumen"/>
    <property type="evidence" value="ECO:0007669"/>
    <property type="project" value="UniProtKB-SubCell"/>
</dbReference>
<feature type="domain" description="Photosynthesis system II assembly factor Ycf48/Hcf136-like" evidence="6">
    <location>
        <begin position="29"/>
        <end position="328"/>
    </location>
</feature>
<dbReference type="PANTHER" id="PTHR47199">
    <property type="entry name" value="PHOTOSYSTEM II STABILITY/ASSEMBLY FACTOR HCF136, CHLOROPLASTIC"/>
    <property type="match status" value="1"/>
</dbReference>
<comment type="subcellular location">
    <subcellularLocation>
        <location evidence="4">Cellular thylakoid lumen</location>
    </subcellularLocation>
    <text evidence="4">Associated with a PSII precusor complex on the lumenal side of the thylakoid membrane.</text>
</comment>
<keyword evidence="1 4" id="KW-0602">Photosynthesis</keyword>
<dbReference type="InterPro" id="IPR028203">
    <property type="entry name" value="PSII_CF48-like_dom"/>
</dbReference>
<dbReference type="EMBL" id="JTHE03000121">
    <property type="protein sequence ID" value="MCM1985343.1"/>
    <property type="molecule type" value="Genomic_DNA"/>
</dbReference>
<dbReference type="GO" id="GO:0009523">
    <property type="term" value="C:photosystem II"/>
    <property type="evidence" value="ECO:0007669"/>
    <property type="project" value="UniProtKB-KW"/>
</dbReference>